<dbReference type="OMA" id="IAYCAFA"/>
<protein>
    <submittedName>
        <fullName evidence="3">Uncharacterized protein</fullName>
    </submittedName>
</protein>
<dbReference type="AlphaFoldDB" id="A0A2K3DL49"/>
<accession>A0A2K3DL49</accession>
<feature type="compositionally biased region" description="Basic and acidic residues" evidence="1">
    <location>
        <begin position="129"/>
        <end position="139"/>
    </location>
</feature>
<proteinExistence type="predicted"/>
<dbReference type="GeneID" id="66054196"/>
<evidence type="ECO:0000256" key="1">
    <source>
        <dbReference type="SAM" id="MobiDB-lite"/>
    </source>
</evidence>
<dbReference type="RefSeq" id="XP_042923093.1">
    <property type="nucleotide sequence ID" value="XM_043064525.1"/>
</dbReference>
<gene>
    <name evidence="3" type="ORF">CHLRE_07g349200v5</name>
</gene>
<reference evidence="3 4" key="1">
    <citation type="journal article" date="2007" name="Science">
        <title>The Chlamydomonas genome reveals the evolution of key animal and plant functions.</title>
        <authorList>
            <person name="Merchant S.S."/>
            <person name="Prochnik S.E."/>
            <person name="Vallon O."/>
            <person name="Harris E.H."/>
            <person name="Karpowicz S.J."/>
            <person name="Witman G.B."/>
            <person name="Terry A."/>
            <person name="Salamov A."/>
            <person name="Fritz-Laylin L.K."/>
            <person name="Marechal-Drouard L."/>
            <person name="Marshall W.F."/>
            <person name="Qu L.H."/>
            <person name="Nelson D.R."/>
            <person name="Sanderfoot A.A."/>
            <person name="Spalding M.H."/>
            <person name="Kapitonov V.V."/>
            <person name="Ren Q."/>
            <person name="Ferris P."/>
            <person name="Lindquist E."/>
            <person name="Shapiro H."/>
            <person name="Lucas S.M."/>
            <person name="Grimwood J."/>
            <person name="Schmutz J."/>
            <person name="Cardol P."/>
            <person name="Cerutti H."/>
            <person name="Chanfreau G."/>
            <person name="Chen C.L."/>
            <person name="Cognat V."/>
            <person name="Croft M.T."/>
            <person name="Dent R."/>
            <person name="Dutcher S."/>
            <person name="Fernandez E."/>
            <person name="Fukuzawa H."/>
            <person name="Gonzalez-Ballester D."/>
            <person name="Gonzalez-Halphen D."/>
            <person name="Hallmann A."/>
            <person name="Hanikenne M."/>
            <person name="Hippler M."/>
            <person name="Inwood W."/>
            <person name="Jabbari K."/>
            <person name="Kalanon M."/>
            <person name="Kuras R."/>
            <person name="Lefebvre P.A."/>
            <person name="Lemaire S.D."/>
            <person name="Lobanov A.V."/>
            <person name="Lohr M."/>
            <person name="Manuell A."/>
            <person name="Meier I."/>
            <person name="Mets L."/>
            <person name="Mittag M."/>
            <person name="Mittelmeier T."/>
            <person name="Moroney J.V."/>
            <person name="Moseley J."/>
            <person name="Napoli C."/>
            <person name="Nedelcu A.M."/>
            <person name="Niyogi K."/>
            <person name="Novoselov S.V."/>
            <person name="Paulsen I.T."/>
            <person name="Pazour G."/>
            <person name="Purton S."/>
            <person name="Ral J.P."/>
            <person name="Riano-Pachon D.M."/>
            <person name="Riekhof W."/>
            <person name="Rymarquis L."/>
            <person name="Schroda M."/>
            <person name="Stern D."/>
            <person name="Umen J."/>
            <person name="Willows R."/>
            <person name="Wilson N."/>
            <person name="Zimmer S.L."/>
            <person name="Allmer J."/>
            <person name="Balk J."/>
            <person name="Bisova K."/>
            <person name="Chen C.J."/>
            <person name="Elias M."/>
            <person name="Gendler K."/>
            <person name="Hauser C."/>
            <person name="Lamb M.R."/>
            <person name="Ledford H."/>
            <person name="Long J.C."/>
            <person name="Minagawa J."/>
            <person name="Page M.D."/>
            <person name="Pan J."/>
            <person name="Pootakham W."/>
            <person name="Roje S."/>
            <person name="Rose A."/>
            <person name="Stahlberg E."/>
            <person name="Terauchi A.M."/>
            <person name="Yang P."/>
            <person name="Ball S."/>
            <person name="Bowler C."/>
            <person name="Dieckmann C.L."/>
            <person name="Gladyshev V.N."/>
            <person name="Green P."/>
            <person name="Jorgensen R."/>
            <person name="Mayfield S."/>
            <person name="Mueller-Roeber B."/>
            <person name="Rajamani S."/>
            <person name="Sayre R.T."/>
            <person name="Brokstein P."/>
            <person name="Dubchak I."/>
            <person name="Goodstein D."/>
            <person name="Hornick L."/>
            <person name="Huang Y.W."/>
            <person name="Jhaveri J."/>
            <person name="Luo Y."/>
            <person name="Martinez D."/>
            <person name="Ngau W.C."/>
            <person name="Otillar B."/>
            <person name="Poliakov A."/>
            <person name="Porter A."/>
            <person name="Szajkowski L."/>
            <person name="Werner G."/>
            <person name="Zhou K."/>
            <person name="Grigoriev I.V."/>
            <person name="Rokhsar D.S."/>
            <person name="Grossman A.R."/>
        </authorList>
    </citation>
    <scope>NUCLEOTIDE SEQUENCE [LARGE SCALE GENOMIC DNA]</scope>
    <source>
        <strain evidence="4">CC-503</strain>
    </source>
</reference>
<keyword evidence="2" id="KW-0472">Membrane</keyword>
<keyword evidence="2" id="KW-1133">Transmembrane helix</keyword>
<organism evidence="3 4">
    <name type="scientific">Chlamydomonas reinhardtii</name>
    <name type="common">Chlamydomonas smithii</name>
    <dbReference type="NCBI Taxonomy" id="3055"/>
    <lineage>
        <taxon>Eukaryota</taxon>
        <taxon>Viridiplantae</taxon>
        <taxon>Chlorophyta</taxon>
        <taxon>core chlorophytes</taxon>
        <taxon>Chlorophyceae</taxon>
        <taxon>CS clade</taxon>
        <taxon>Chlamydomonadales</taxon>
        <taxon>Chlamydomonadaceae</taxon>
        <taxon>Chlamydomonas</taxon>
    </lineage>
</organism>
<feature type="region of interest" description="Disordered" evidence="1">
    <location>
        <begin position="129"/>
        <end position="152"/>
    </location>
</feature>
<evidence type="ECO:0000256" key="2">
    <source>
        <dbReference type="SAM" id="Phobius"/>
    </source>
</evidence>
<feature type="compositionally biased region" description="Low complexity" evidence="1">
    <location>
        <begin position="140"/>
        <end position="152"/>
    </location>
</feature>
<dbReference type="InParanoid" id="A0A2K3DL49"/>
<feature type="transmembrane region" description="Helical" evidence="2">
    <location>
        <begin position="107"/>
        <end position="126"/>
    </location>
</feature>
<dbReference type="Gramene" id="PNW81274">
    <property type="protein sequence ID" value="PNW81274"/>
    <property type="gene ID" value="CHLRE_07g349200v5"/>
</dbReference>
<feature type="transmembrane region" description="Helical" evidence="2">
    <location>
        <begin position="9"/>
        <end position="29"/>
    </location>
</feature>
<name>A0A2K3DL49_CHLRE</name>
<dbReference type="Proteomes" id="UP000006906">
    <property type="component" value="Chromosome 7"/>
</dbReference>
<dbReference type="EMBL" id="CM008968">
    <property type="protein sequence ID" value="PNW81274.1"/>
    <property type="molecule type" value="Genomic_DNA"/>
</dbReference>
<evidence type="ECO:0000313" key="3">
    <source>
        <dbReference type="EMBL" id="PNW81274.1"/>
    </source>
</evidence>
<keyword evidence="2" id="KW-0812">Transmembrane</keyword>
<evidence type="ECO:0000313" key="4">
    <source>
        <dbReference type="Proteomes" id="UP000006906"/>
    </source>
</evidence>
<dbReference type="KEGG" id="cre:CHLRE_07g349200v5"/>
<sequence length="152" mass="16321">MAPKFNDDVLLQISSVGTCAWGVVGLAGLEQTHKAFFTDKRENNPEMSRYWGDACAMAGASGFLVARSDDKQLKKDTMKVHGAAWVACGALSAYNSYKGTQRKEIGYSNGAVSAALGGLLLARGFWKDDKDKKKADKKATTTTTTTTATTKK</sequence>
<dbReference type="OrthoDB" id="531006at2759"/>
<keyword evidence="4" id="KW-1185">Reference proteome</keyword>